<protein>
    <submittedName>
        <fullName evidence="2">Uncharacterized protein</fullName>
    </submittedName>
</protein>
<accession>A0AAW1Y7M2</accession>
<dbReference type="EMBL" id="JBEDUW010000002">
    <property type="protein sequence ID" value="KAK9943903.1"/>
    <property type="molecule type" value="Genomic_DNA"/>
</dbReference>
<evidence type="ECO:0000313" key="3">
    <source>
        <dbReference type="Proteomes" id="UP001457282"/>
    </source>
</evidence>
<feature type="compositionally biased region" description="Polar residues" evidence="1">
    <location>
        <begin position="114"/>
        <end position="127"/>
    </location>
</feature>
<comment type="caution">
    <text evidence="2">The sequence shown here is derived from an EMBL/GenBank/DDBJ whole genome shotgun (WGS) entry which is preliminary data.</text>
</comment>
<evidence type="ECO:0000313" key="2">
    <source>
        <dbReference type="EMBL" id="KAK9943903.1"/>
    </source>
</evidence>
<keyword evidence="3" id="KW-1185">Reference proteome</keyword>
<feature type="region of interest" description="Disordered" evidence="1">
    <location>
        <begin position="52"/>
        <end position="127"/>
    </location>
</feature>
<dbReference type="AlphaFoldDB" id="A0AAW1Y7M2"/>
<evidence type="ECO:0000256" key="1">
    <source>
        <dbReference type="SAM" id="MobiDB-lite"/>
    </source>
</evidence>
<organism evidence="2 3">
    <name type="scientific">Rubus argutus</name>
    <name type="common">Southern blackberry</name>
    <dbReference type="NCBI Taxonomy" id="59490"/>
    <lineage>
        <taxon>Eukaryota</taxon>
        <taxon>Viridiplantae</taxon>
        <taxon>Streptophyta</taxon>
        <taxon>Embryophyta</taxon>
        <taxon>Tracheophyta</taxon>
        <taxon>Spermatophyta</taxon>
        <taxon>Magnoliopsida</taxon>
        <taxon>eudicotyledons</taxon>
        <taxon>Gunneridae</taxon>
        <taxon>Pentapetalae</taxon>
        <taxon>rosids</taxon>
        <taxon>fabids</taxon>
        <taxon>Rosales</taxon>
        <taxon>Rosaceae</taxon>
        <taxon>Rosoideae</taxon>
        <taxon>Rosoideae incertae sedis</taxon>
        <taxon>Rubus</taxon>
    </lineage>
</organism>
<sequence length="127" mass="13967">MNQMSIQGDETAMKSAKTAAVRRWSTGRGIVAEVEPIQCVVDRSTLRRPVDLVQSASPTGRDIPVDRSTFGQNRKRSCHQLVEEHADRSPISRASVDQSFDPPPSTGRPREKNVSSPSDVTKSSLCF</sequence>
<dbReference type="Proteomes" id="UP001457282">
    <property type="component" value="Unassembled WGS sequence"/>
</dbReference>
<reference evidence="2 3" key="1">
    <citation type="journal article" date="2023" name="G3 (Bethesda)">
        <title>A chromosome-length genome assembly and annotation of blackberry (Rubus argutus, cv. 'Hillquist').</title>
        <authorList>
            <person name="Bruna T."/>
            <person name="Aryal R."/>
            <person name="Dudchenko O."/>
            <person name="Sargent D.J."/>
            <person name="Mead D."/>
            <person name="Buti M."/>
            <person name="Cavallini A."/>
            <person name="Hytonen T."/>
            <person name="Andres J."/>
            <person name="Pham M."/>
            <person name="Weisz D."/>
            <person name="Mascagni F."/>
            <person name="Usai G."/>
            <person name="Natali L."/>
            <person name="Bassil N."/>
            <person name="Fernandez G.E."/>
            <person name="Lomsadze A."/>
            <person name="Armour M."/>
            <person name="Olukolu B."/>
            <person name="Poorten T."/>
            <person name="Britton C."/>
            <person name="Davik J."/>
            <person name="Ashrafi H."/>
            <person name="Aiden E.L."/>
            <person name="Borodovsky M."/>
            <person name="Worthington M."/>
        </authorList>
    </citation>
    <scope>NUCLEOTIDE SEQUENCE [LARGE SCALE GENOMIC DNA]</scope>
    <source>
        <strain evidence="2">PI 553951</strain>
    </source>
</reference>
<name>A0AAW1Y7M2_RUBAR</name>
<gene>
    <name evidence="2" type="ORF">M0R45_009493</name>
</gene>
<feature type="compositionally biased region" description="Basic and acidic residues" evidence="1">
    <location>
        <begin position="81"/>
        <end position="90"/>
    </location>
</feature>
<proteinExistence type="predicted"/>